<evidence type="ECO:0000313" key="2">
    <source>
        <dbReference type="EMBL" id="GJQ08585.1"/>
    </source>
</evidence>
<feature type="region of interest" description="Disordered" evidence="1">
    <location>
        <begin position="22"/>
        <end position="54"/>
    </location>
</feature>
<dbReference type="Proteomes" id="UP001061958">
    <property type="component" value="Unassembled WGS sequence"/>
</dbReference>
<comment type="caution">
    <text evidence="2">The sequence shown here is derived from an EMBL/GenBank/DDBJ whole genome shotgun (WGS) entry which is preliminary data.</text>
</comment>
<keyword evidence="3" id="KW-1185">Reference proteome</keyword>
<dbReference type="EMBL" id="BQMJ01000003">
    <property type="protein sequence ID" value="GJQ08585.1"/>
    <property type="molecule type" value="Genomic_DNA"/>
</dbReference>
<organism evidence="2 3">
    <name type="scientific">Galdieria partita</name>
    <dbReference type="NCBI Taxonomy" id="83374"/>
    <lineage>
        <taxon>Eukaryota</taxon>
        <taxon>Rhodophyta</taxon>
        <taxon>Bangiophyceae</taxon>
        <taxon>Galdieriales</taxon>
        <taxon>Galdieriaceae</taxon>
        <taxon>Galdieria</taxon>
    </lineage>
</organism>
<evidence type="ECO:0000256" key="1">
    <source>
        <dbReference type="SAM" id="MobiDB-lite"/>
    </source>
</evidence>
<proteinExistence type="predicted"/>
<evidence type="ECO:0000313" key="3">
    <source>
        <dbReference type="Proteomes" id="UP001061958"/>
    </source>
</evidence>
<reference evidence="2" key="2">
    <citation type="submission" date="2022-01" db="EMBL/GenBank/DDBJ databases">
        <authorList>
            <person name="Hirooka S."/>
            <person name="Miyagishima S.Y."/>
        </authorList>
    </citation>
    <scope>NUCLEOTIDE SEQUENCE</scope>
    <source>
        <strain evidence="2">NBRC 102759</strain>
    </source>
</reference>
<accession>A0A9C7PQG1</accession>
<name>A0A9C7PQG1_9RHOD</name>
<gene>
    <name evidence="2" type="ORF">GpartN1_g376.t1</name>
</gene>
<dbReference type="OrthoDB" id="10407104at2759"/>
<reference evidence="2" key="1">
    <citation type="journal article" date="2022" name="Proc. Natl. Acad. Sci. U.S.A.">
        <title>Life cycle and functional genomics of the unicellular red alga Galdieria for elucidating algal and plant evolution and industrial use.</title>
        <authorList>
            <person name="Hirooka S."/>
            <person name="Itabashi T."/>
            <person name="Ichinose T.M."/>
            <person name="Onuma R."/>
            <person name="Fujiwara T."/>
            <person name="Yamashita S."/>
            <person name="Jong L.W."/>
            <person name="Tomita R."/>
            <person name="Iwane A.H."/>
            <person name="Miyagishima S.Y."/>
        </authorList>
    </citation>
    <scope>NUCLEOTIDE SEQUENCE</scope>
    <source>
        <strain evidence="2">NBRC 102759</strain>
    </source>
</reference>
<sequence>MEYGCHPQLSLDTMLNNMSETTFMKSSSSKSTRTRIHIQPNSGKSENLDWPSPSSKRDEDLSALLWKIKLASISTEDSDELLEENSQVARLQSISPYLLDGDRSGSVPGSANLPTSLFALGNISDSSLQSDSSSHWMSSTYSDPFSEDAVVLFPNSCSSIFSNSSPNWRMSERFSPVSPIEKHFFKASYHKTNTITRQDTSDHGIRRKRAVGPKVVMLVLLAHLEHVYRYACVVQDLLKLYSIQVNCKIEEDGSSILPEHVASIANRMPETTRIMLIGPRHVVDGTCHFQTRDGRCIESTLFVAIGQLLEENVHLQPEHPKRNESKVGVVSPYCSSVSVFVNKMIQRLNTRHSLHSQLLQLISICDKCSKLFKRFLKEQSPTHSFPVGTLVSALHTVLPRRLSSFLHCRAAFDSHWTVDRKKLYLLWMMRHWEFSIHSVRERCTQLYLQLSHMETLQNDLEREMRLFLLNQLVDRCNALDRVYQEMKQVWNALVTKWL</sequence>
<dbReference type="AlphaFoldDB" id="A0A9C7PQG1"/>
<protein>
    <submittedName>
        <fullName evidence="2">Uncharacterized protein</fullName>
    </submittedName>
</protein>